<feature type="non-terminal residue" evidence="9">
    <location>
        <position position="270"/>
    </location>
</feature>
<comment type="function">
    <text evidence="1 8">The Vlp and Vsp proteins are antigenically distinct proteins, only one vlp or vsp gene is transcriptionally active at any one time. Switching between these genes is a mechanism of host immune response evasion.</text>
</comment>
<gene>
    <name evidence="9" type="ORF">BCD_1136</name>
</gene>
<evidence type="ECO:0000256" key="1">
    <source>
        <dbReference type="ARBA" id="ARBA00003932"/>
    </source>
</evidence>
<evidence type="ECO:0000256" key="6">
    <source>
        <dbReference type="ARBA" id="ARBA00023237"/>
    </source>
</evidence>
<evidence type="ECO:0000256" key="3">
    <source>
        <dbReference type="ARBA" id="ARBA00022729"/>
    </source>
</evidence>
<organism evidence="9">
    <name type="scientific">Borrelia crocidurae DOU</name>
    <dbReference type="NCBI Taxonomy" id="1293575"/>
    <lineage>
        <taxon>Bacteria</taxon>
        <taxon>Pseudomonadati</taxon>
        <taxon>Spirochaetota</taxon>
        <taxon>Spirochaetia</taxon>
        <taxon>Spirochaetales</taxon>
        <taxon>Borreliaceae</taxon>
        <taxon>Borrelia</taxon>
    </lineage>
</organism>
<accession>W5SJT3</accession>
<keyword evidence="4 8" id="KW-0472">Membrane</keyword>
<sequence length="270" mass="27846">MKEKKGLGEIGRREERREGRERRRIVMMMMVVMMVMGCNSGGVKGEGQVGGAGGGEGRGLSGAMMEVGRSAERAFYAFIELMSDVLGFTAKVDTKKSDVGNYFNSLGVKLGEATKELEEVAKKSEVGVGKGEESKDEKNAIREAVDAAKGVLDTLKGHLESLGKVGDASIVGDAVTSAAAGTAADGDALKKAYSALKEIVKLAKGVGVLEPKAGIVSVKVGNADNKDGAKILSTNGAATATDASKAALILASVSGEEMLSSIVNSQEGDQ</sequence>
<evidence type="ECO:0000256" key="8">
    <source>
        <dbReference type="RuleBase" id="RU363105"/>
    </source>
</evidence>
<protein>
    <recommendedName>
        <fullName evidence="8">Variable large protein</fullName>
    </recommendedName>
</protein>
<evidence type="ECO:0000313" key="9">
    <source>
        <dbReference type="EMBL" id="AHH07202.1"/>
    </source>
</evidence>
<keyword evidence="3" id="KW-0732">Signal</keyword>
<geneLocation type="plasmid" evidence="9">
    <name>unnamed</name>
</geneLocation>
<keyword evidence="7 8" id="KW-0449">Lipoprotein</keyword>
<evidence type="ECO:0000256" key="4">
    <source>
        <dbReference type="ARBA" id="ARBA00023136"/>
    </source>
</evidence>
<keyword evidence="9" id="KW-0614">Plasmid</keyword>
<dbReference type="AlphaFoldDB" id="W5SJT3"/>
<evidence type="ECO:0000256" key="7">
    <source>
        <dbReference type="ARBA" id="ARBA00023288"/>
    </source>
</evidence>
<reference evidence="9" key="1">
    <citation type="submission" date="2013-02" db="EMBL/GenBank/DDBJ databases">
        <title>Comparative genomics of Borrelia species.</title>
        <authorList>
            <person name="Schwan T.G."/>
            <person name="Raffel S.J."/>
            <person name="Porcella S.F."/>
        </authorList>
    </citation>
    <scope>NUCLEOTIDE SEQUENCE</scope>
    <source>
        <strain evidence="9">DOU</strain>
        <plasmid evidence="9">unnamed</plasmid>
    </source>
</reference>
<evidence type="ECO:0000256" key="5">
    <source>
        <dbReference type="ARBA" id="ARBA00023139"/>
    </source>
</evidence>
<keyword evidence="5 8" id="KW-0564">Palmitate</keyword>
<keyword evidence="6 8" id="KW-0998">Cell outer membrane</keyword>
<name>W5SJT3_9SPIR</name>
<proteinExistence type="predicted"/>
<dbReference type="Pfam" id="PF00921">
    <property type="entry name" value="Lipoprotein_2"/>
    <property type="match status" value="1"/>
</dbReference>
<dbReference type="EMBL" id="CP004306">
    <property type="protein sequence ID" value="AHH07202.1"/>
    <property type="molecule type" value="Genomic_DNA"/>
</dbReference>
<dbReference type="GO" id="GO:0009279">
    <property type="term" value="C:cell outer membrane"/>
    <property type="evidence" value="ECO:0007669"/>
    <property type="project" value="UniProtKB-SubCell"/>
</dbReference>
<comment type="subcellular location">
    <subcellularLocation>
        <location evidence="2 8">Cell outer membrane</location>
        <topology evidence="2 8">Lipid-anchor</topology>
    </subcellularLocation>
</comment>
<evidence type="ECO:0000256" key="2">
    <source>
        <dbReference type="ARBA" id="ARBA00004459"/>
    </source>
</evidence>
<dbReference type="HOGENOM" id="CLU_054711_2_0_12"/>
<dbReference type="SUPFAM" id="SSF74748">
    <property type="entry name" value="Variable surface antigen VlsE"/>
    <property type="match status" value="1"/>
</dbReference>
<dbReference type="PRINTS" id="PR00833">
    <property type="entry name" value="POAALLERGEN"/>
</dbReference>
<dbReference type="InterPro" id="IPR000680">
    <property type="entry name" value="Borrelia_lipo"/>
</dbReference>